<comment type="caution">
    <text evidence="1">The sequence shown here is derived from an EMBL/GenBank/DDBJ whole genome shotgun (WGS) entry which is preliminary data.</text>
</comment>
<dbReference type="Proteomes" id="UP000473014">
    <property type="component" value="Unassembled WGS sequence"/>
</dbReference>
<dbReference type="EMBL" id="WIXO01000001">
    <property type="protein sequence ID" value="MTE19353.1"/>
    <property type="molecule type" value="Genomic_DNA"/>
</dbReference>
<reference evidence="1 2" key="1">
    <citation type="submission" date="2019-11" db="EMBL/GenBank/DDBJ databases">
        <authorList>
            <person name="Yuan L."/>
        </authorList>
    </citation>
    <scope>NUCLEOTIDE SEQUENCE [LARGE SCALE GENOMIC DNA]</scope>
    <source>
        <strain evidence="1 2">TRM43335</strain>
    </source>
</reference>
<organism evidence="1 2">
    <name type="scientific">Streptomyces taklimakanensis</name>
    <dbReference type="NCBI Taxonomy" id="2569853"/>
    <lineage>
        <taxon>Bacteria</taxon>
        <taxon>Bacillati</taxon>
        <taxon>Actinomycetota</taxon>
        <taxon>Actinomycetes</taxon>
        <taxon>Kitasatosporales</taxon>
        <taxon>Streptomycetaceae</taxon>
        <taxon>Streptomyces</taxon>
    </lineage>
</organism>
<name>A0A6G2BBB4_9ACTN</name>
<dbReference type="OrthoDB" id="4252701at2"/>
<protein>
    <recommendedName>
        <fullName evidence="3">DNA primase/polymerase bifunctional N-terminal domain-containing protein</fullName>
    </recommendedName>
</protein>
<dbReference type="AlphaFoldDB" id="A0A6G2BBB4"/>
<evidence type="ECO:0000313" key="2">
    <source>
        <dbReference type="Proteomes" id="UP000473014"/>
    </source>
</evidence>
<evidence type="ECO:0000313" key="1">
    <source>
        <dbReference type="EMBL" id="MTE19353.1"/>
    </source>
</evidence>
<gene>
    <name evidence="1" type="ORF">F0L17_09475</name>
</gene>
<accession>A0A6G2BBB4</accession>
<proteinExistence type="predicted"/>
<keyword evidence="2" id="KW-1185">Reference proteome</keyword>
<dbReference type="RefSeq" id="WP_155070731.1">
    <property type="nucleotide sequence ID" value="NZ_WIXO01000001.1"/>
</dbReference>
<sequence>MASSWLQRTGRLPAVLAAWGRGALGEAPTGTAWDTVRIPATVAYETVARLRDGGAPVGPVLLTPPGVDFLVAVGSAGGWDTPDSSVLPAHTLVLLPHPETFAEPYHLAGRSWIVPPTGTEALTAGPDLRDAYRAARAIAVEVQR</sequence>
<evidence type="ECO:0008006" key="3">
    <source>
        <dbReference type="Google" id="ProtNLM"/>
    </source>
</evidence>